<evidence type="ECO:0000256" key="3">
    <source>
        <dbReference type="SAM" id="MobiDB-lite"/>
    </source>
</evidence>
<dbReference type="GO" id="GO:0007005">
    <property type="term" value="P:mitochondrion organization"/>
    <property type="evidence" value="ECO:0007669"/>
    <property type="project" value="UniProtKB-UniRule"/>
</dbReference>
<dbReference type="GO" id="GO:0005737">
    <property type="term" value="C:cytoplasm"/>
    <property type="evidence" value="ECO:0007669"/>
    <property type="project" value="UniProtKB-SubCell"/>
</dbReference>
<dbReference type="InterPro" id="IPR007967">
    <property type="entry name" value="GSKIP_dom"/>
</dbReference>
<comment type="function">
    <text evidence="2">mRNA-binding protein involved in proper cytoplasmic distribution of mitochondria.</text>
</comment>
<feature type="domain" description="Clu" evidence="4">
    <location>
        <begin position="351"/>
        <end position="599"/>
    </location>
</feature>
<comment type="similarity">
    <text evidence="2">Belongs to the CLU family.</text>
</comment>
<feature type="compositionally biased region" description="Basic and acidic residues" evidence="3">
    <location>
        <begin position="756"/>
        <end position="795"/>
    </location>
</feature>
<dbReference type="Proteomes" id="UP000094285">
    <property type="component" value="Unassembled WGS sequence"/>
</dbReference>
<dbReference type="InterPro" id="IPR011990">
    <property type="entry name" value="TPR-like_helical_dom_sf"/>
</dbReference>
<name>A0A1E4SN67_9ASCO</name>
<reference evidence="6" key="1">
    <citation type="submission" date="2016-05" db="EMBL/GenBank/DDBJ databases">
        <title>Comparative genomics of biotechnologically important yeasts.</title>
        <authorList>
            <consortium name="DOE Joint Genome Institute"/>
            <person name="Riley R."/>
            <person name="Haridas S."/>
            <person name="Wolfe K.H."/>
            <person name="Lopes M.R."/>
            <person name="Hittinger C.T."/>
            <person name="Goker M."/>
            <person name="Salamov A."/>
            <person name="Wisecaver J."/>
            <person name="Long T.M."/>
            <person name="Aerts A.L."/>
            <person name="Barry K."/>
            <person name="Choi C."/>
            <person name="Clum A."/>
            <person name="Coughlan A.Y."/>
            <person name="Deshpande S."/>
            <person name="Douglass A.P."/>
            <person name="Hanson S.J."/>
            <person name="Klenk H.-P."/>
            <person name="Labutti K."/>
            <person name="Lapidus A."/>
            <person name="Lindquist E."/>
            <person name="Lipzen A."/>
            <person name="Meier-Kolthoff J.P."/>
            <person name="Ohm R.A."/>
            <person name="Otillar R.P."/>
            <person name="Pangilinan J."/>
            <person name="Peng Y."/>
            <person name="Rokas A."/>
            <person name="Rosa C.A."/>
            <person name="Scheuner C."/>
            <person name="Sibirny A.A."/>
            <person name="Slot J.C."/>
            <person name="Stielow J.B."/>
            <person name="Sun H."/>
            <person name="Kurtzman C.P."/>
            <person name="Blackwell M."/>
            <person name="Grigoriev I.V."/>
            <person name="Jeffries T.W."/>
        </authorList>
    </citation>
    <scope>NUCLEOTIDE SEQUENCE [LARGE SCALE GENOMIC DNA]</scope>
    <source>
        <strain evidence="6">NRRL Y-17324</strain>
    </source>
</reference>
<keyword evidence="6" id="KW-1185">Reference proteome</keyword>
<dbReference type="Pfam" id="PF05303">
    <property type="entry name" value="GSKIP_dom"/>
    <property type="match status" value="1"/>
</dbReference>
<evidence type="ECO:0000256" key="2">
    <source>
        <dbReference type="HAMAP-Rule" id="MF_03013"/>
    </source>
</evidence>
<keyword evidence="2" id="KW-0694">RNA-binding</keyword>
<feature type="compositionally biased region" description="Basic and acidic residues" evidence="3">
    <location>
        <begin position="170"/>
        <end position="188"/>
    </location>
</feature>
<dbReference type="Gene3D" id="3.30.2280.10">
    <property type="entry name" value="Hypothetical protein (hspc210)"/>
    <property type="match status" value="1"/>
</dbReference>
<dbReference type="Pfam" id="PF13424">
    <property type="entry name" value="TPR_12"/>
    <property type="match status" value="1"/>
</dbReference>
<keyword evidence="1 2" id="KW-0963">Cytoplasm</keyword>
<dbReference type="HAMAP" id="MF_03013">
    <property type="entry name" value="CLU"/>
    <property type="match status" value="1"/>
</dbReference>
<dbReference type="InterPro" id="IPR028275">
    <property type="entry name" value="CLU_N"/>
</dbReference>
<accession>A0A1E4SN67</accession>
<sequence>MSAPETNDAVQAESREITLKIQLPKCLSESQEVLEVPSTTSETLADLKQVLLLLPATKNLTNYSVLLRGVNITEQFDEISPYSEILETLGLEGEVTELHLVIKEVAYNLAGVFEQITRFREVIGLHYIDKISQDFGVSSGVTKFNDLGLTDLKVPEPKEEQEPKEEEEQKENSAESEEKAEESKISEEDLQKIVETTKTITEHDSSISKFAEFNSLRDQLKIPVKSLTVSQWSPVPAFRKTKGDLLYLTLQTLESETFNITCSYSGFFVNQSSTANFNADMKVNEKGKFSKSYLLYNLVDSLSPSFSKTIKENEITLSTSTEHPETYLLPNNSFLASPWLVNADKVKIHPDLSRFQLPVLNNGVDGSEIIKEWNEDIQAIRELPNSNIQERILKEKLIHKTLADFTKFASETAINIIKGNLTPMNPNEEPDKQIYLKNGIFYTSGATTVDLFDTTGGAEASRYASSKDLASIKVLNRVDASGIYSLVTCIVDFMGKRVVCQAPVPGIFNQTSETEVDEKVVYGLSSDNSSILRDESFTEPLKQVAETFHLKPHTVELSEEIKSDGELVVSKDTKGVRGSDGRKYIMDLYRTSPRDIEFIEAHYDSAKVDSYPHGEALIRHEAVAEYWKREISTYIKEENAKLEKEGKSDEEKAQIVLPTDKAVFNPDAFSGINEKKEDQDEVRVLSKFIKDTLIEEFLTEFPSQVAPFDGKHLSESLHKQGINLRYLGYLAEQALIKRDQVVKEEEKTIQQNIELAEQRQKEADEAAKVEQESKDKEESKDDSNEESKDESKESSTEPEQTKGTFQPIIANYTTLHRLATQEMIARAVKHLLRQLSVGVPEFLFPSFVAHFHNCLLGSNITTTPEVVIDETVKSFIDENALEWVKLTSEGVFFLIEKEVYSRFRYTLPKEWNQKLIHPVQLMREIAIKFGIQWKSQDYVFTKEEFDQVKDSLAVETQVIETAKSKKNKKKSASASVATTKVTPRSSTFVADDIVNFLPLVKDSGYKSSLIDEIFQSARAHIYQGDKETGASLLNELINIQEQLYGIVHPETAKLFSMISQVYADIGLEYQAAVLARKAIILAERTTGFDSYDTISAYMNSGFYESSNLELVNSLKLYKQAINVWSTVYGRDHPTLVTTLTNLAESLTRVKLYPSAAKLFEEALGLSIKTNGPVSQLTGSIYYSLALLLLNSGKFKESLNFFSIAQDIFTKVLGPDDFLSRQSSKYSGSIAKYLEFLEAQEKQKKQLAKQAKKAPVQAPKAPESKKKTKNGKKSAIPDPEIASKSVEDILKFIEGDQPKKAKKSKK</sequence>
<dbReference type="PROSITE" id="PS51823">
    <property type="entry name" value="CLU"/>
    <property type="match status" value="1"/>
</dbReference>
<dbReference type="SUPFAM" id="SSF48452">
    <property type="entry name" value="TPR-like"/>
    <property type="match status" value="1"/>
</dbReference>
<dbReference type="PANTHER" id="PTHR12601:SF6">
    <property type="entry name" value="CLUSTERED MITOCHONDRIA PROTEIN HOMOLOG"/>
    <property type="match status" value="1"/>
</dbReference>
<comment type="subunit">
    <text evidence="2">May associate with the eukaryotic translation initiation factor 3 (eIF-3) complex.</text>
</comment>
<comment type="subcellular location">
    <subcellularLocation>
        <location evidence="2">Cytoplasm</location>
    </subcellularLocation>
</comment>
<dbReference type="Gene3D" id="1.25.40.10">
    <property type="entry name" value="Tetratricopeptide repeat domain"/>
    <property type="match status" value="2"/>
</dbReference>
<evidence type="ECO:0000313" key="5">
    <source>
        <dbReference type="EMBL" id="ODV80928.1"/>
    </source>
</evidence>
<organism evidence="5 6">
    <name type="scientific">Suhomyces tanzawaensis NRRL Y-17324</name>
    <dbReference type="NCBI Taxonomy" id="984487"/>
    <lineage>
        <taxon>Eukaryota</taxon>
        <taxon>Fungi</taxon>
        <taxon>Dikarya</taxon>
        <taxon>Ascomycota</taxon>
        <taxon>Saccharomycotina</taxon>
        <taxon>Pichiomycetes</taxon>
        <taxon>Debaryomycetaceae</taxon>
        <taxon>Suhomyces</taxon>
    </lineage>
</organism>
<dbReference type="Pfam" id="PF13236">
    <property type="entry name" value="CLU"/>
    <property type="match status" value="1"/>
</dbReference>
<evidence type="ECO:0000256" key="1">
    <source>
        <dbReference type="ARBA" id="ARBA00022490"/>
    </source>
</evidence>
<dbReference type="STRING" id="984487.A0A1E4SN67"/>
<dbReference type="Pfam" id="PF12807">
    <property type="entry name" value="eIF3_p135"/>
    <property type="match status" value="1"/>
</dbReference>
<dbReference type="InterPro" id="IPR023231">
    <property type="entry name" value="GSKIP_dom_sf"/>
</dbReference>
<dbReference type="PANTHER" id="PTHR12601">
    <property type="entry name" value="EUKARYOTIC TRANSLATION INITIATION FACTOR 3 SUBUNIT EIF-3"/>
    <property type="match status" value="1"/>
</dbReference>
<dbReference type="EMBL" id="KV453910">
    <property type="protein sequence ID" value="ODV80928.1"/>
    <property type="molecule type" value="Genomic_DNA"/>
</dbReference>
<feature type="region of interest" description="Disordered" evidence="3">
    <location>
        <begin position="1245"/>
        <end position="1281"/>
    </location>
</feature>
<dbReference type="CDD" id="cd15466">
    <property type="entry name" value="CLU-central"/>
    <property type="match status" value="1"/>
</dbReference>
<dbReference type="SUPFAM" id="SSF103107">
    <property type="entry name" value="Hypothetical protein c14orf129, hspc210"/>
    <property type="match status" value="1"/>
</dbReference>
<dbReference type="InterPro" id="IPR027523">
    <property type="entry name" value="CLU_prot"/>
</dbReference>
<dbReference type="GO" id="GO:0048312">
    <property type="term" value="P:intracellular distribution of mitochondria"/>
    <property type="evidence" value="ECO:0007669"/>
    <property type="project" value="TreeGrafter"/>
</dbReference>
<dbReference type="Pfam" id="PF15044">
    <property type="entry name" value="CLU_N"/>
    <property type="match status" value="1"/>
</dbReference>
<dbReference type="GeneID" id="30981505"/>
<dbReference type="InterPro" id="IPR025697">
    <property type="entry name" value="CLU_dom"/>
</dbReference>
<feature type="region of interest" description="Disordered" evidence="3">
    <location>
        <begin position="152"/>
        <end position="188"/>
    </location>
</feature>
<dbReference type="RefSeq" id="XP_020066050.1">
    <property type="nucleotide sequence ID" value="XM_020207368.1"/>
</dbReference>
<gene>
    <name evidence="2" type="primary">CLU1</name>
    <name evidence="2" type="synonym">TIF31</name>
    <name evidence="5" type="ORF">CANTADRAFT_25263</name>
</gene>
<evidence type="ECO:0000259" key="4">
    <source>
        <dbReference type="PROSITE" id="PS51823"/>
    </source>
</evidence>
<feature type="region of interest" description="Disordered" evidence="3">
    <location>
        <begin position="756"/>
        <end position="805"/>
    </location>
</feature>
<dbReference type="OrthoDB" id="1414216at2759"/>
<dbReference type="GO" id="GO:0003729">
    <property type="term" value="F:mRNA binding"/>
    <property type="evidence" value="ECO:0007669"/>
    <property type="project" value="TreeGrafter"/>
</dbReference>
<proteinExistence type="inferred from homology"/>
<protein>
    <recommendedName>
        <fullName evidence="2">Clustered mitochondria protein homolog</fullName>
    </recommendedName>
    <alternativeName>
        <fullName evidence="2">Protein TIF31 homolog</fullName>
    </alternativeName>
</protein>
<evidence type="ECO:0000313" key="6">
    <source>
        <dbReference type="Proteomes" id="UP000094285"/>
    </source>
</evidence>
<dbReference type="InterPro" id="IPR033646">
    <property type="entry name" value="CLU-central"/>
</dbReference>